<gene>
    <name evidence="3" type="ORF">IAC23_10460</name>
</gene>
<name>A0A9D9EJ42_9BACT</name>
<dbReference type="EMBL" id="JADIMO010000137">
    <property type="protein sequence ID" value="MBO8446094.1"/>
    <property type="molecule type" value="Genomic_DNA"/>
</dbReference>
<organism evidence="3 4">
    <name type="scientific">Candidatus Cryptobacteroides merdavium</name>
    <dbReference type="NCBI Taxonomy" id="2840769"/>
    <lineage>
        <taxon>Bacteria</taxon>
        <taxon>Pseudomonadati</taxon>
        <taxon>Bacteroidota</taxon>
        <taxon>Bacteroidia</taxon>
        <taxon>Bacteroidales</taxon>
        <taxon>Candidatus Cryptobacteroides</taxon>
    </lineage>
</organism>
<protein>
    <recommendedName>
        <fullName evidence="2">Fibronectin type-III domain-containing protein</fullName>
    </recommendedName>
</protein>
<dbReference type="InterPro" id="IPR003961">
    <property type="entry name" value="FN3_dom"/>
</dbReference>
<dbReference type="InterPro" id="IPR013783">
    <property type="entry name" value="Ig-like_fold"/>
</dbReference>
<proteinExistence type="predicted"/>
<reference evidence="3" key="2">
    <citation type="journal article" date="2021" name="PeerJ">
        <title>Extensive microbial diversity within the chicken gut microbiome revealed by metagenomics and culture.</title>
        <authorList>
            <person name="Gilroy R."/>
            <person name="Ravi A."/>
            <person name="Getino M."/>
            <person name="Pursley I."/>
            <person name="Horton D.L."/>
            <person name="Alikhan N.F."/>
            <person name="Baker D."/>
            <person name="Gharbi K."/>
            <person name="Hall N."/>
            <person name="Watson M."/>
            <person name="Adriaenssens E.M."/>
            <person name="Foster-Nyarko E."/>
            <person name="Jarju S."/>
            <person name="Secka A."/>
            <person name="Antonio M."/>
            <person name="Oren A."/>
            <person name="Chaudhuri R.R."/>
            <person name="La Ragione R."/>
            <person name="Hildebrand F."/>
            <person name="Pallen M.J."/>
        </authorList>
    </citation>
    <scope>NUCLEOTIDE SEQUENCE</scope>
    <source>
        <strain evidence="3">D5-748</strain>
    </source>
</reference>
<accession>A0A9D9EJ42</accession>
<dbReference type="AlphaFoldDB" id="A0A9D9EJ42"/>
<dbReference type="SUPFAM" id="SSF49299">
    <property type="entry name" value="PKD domain"/>
    <property type="match status" value="1"/>
</dbReference>
<dbReference type="InterPro" id="IPR035986">
    <property type="entry name" value="PKD_dom_sf"/>
</dbReference>
<evidence type="ECO:0000256" key="1">
    <source>
        <dbReference type="SAM" id="MobiDB-lite"/>
    </source>
</evidence>
<evidence type="ECO:0000313" key="3">
    <source>
        <dbReference type="EMBL" id="MBO8446094.1"/>
    </source>
</evidence>
<comment type="caution">
    <text evidence="3">The sequence shown here is derived from an EMBL/GenBank/DDBJ whole genome shotgun (WGS) entry which is preliminary data.</text>
</comment>
<dbReference type="Pfam" id="PF07495">
    <property type="entry name" value="Y_Y_Y"/>
    <property type="match status" value="1"/>
</dbReference>
<dbReference type="InterPro" id="IPR011123">
    <property type="entry name" value="Y_Y_Y"/>
</dbReference>
<sequence length="447" mass="47297">MAISAAVVMASCEKETQGGEDPQPEPEPTEPVQLATPELSVENQTSTSFTVTWKAVSNADSYTYTLNDGTAQTTTSTSAEFSELAAGTYTVKVMATSEDEDYTDSEWASVSVTLEEAVEETFNLEVFLDEFDAYTRYNSLWYIITGSGVSAVKYCCTDNVGLSEEVVINALVSGSENEGIYSLGSDELAMLATPEGFSSGFIGLDSATEYELDFYVTFASGQSTLYRESITTESAPDAGEEVEKWLGTWTISSDKSFSWVADGQSYSIQVEDSPMSGTITISAGTGNQVVIDGLSALGEGATTTANVTADGKLELTNNLAIGSADEDGYVPMWAAVGELSTGGYSVINGNFIPFSFTLEGDTATGTPYVGTIQGGATFTIVSYEIFAINMSSGYLDIMTLGPTYAGAITLTKQAASSSAMRMIPAKTAKKTTLKAFHKTGMTVLHAN</sequence>
<feature type="domain" description="Fibronectin type-III" evidence="2">
    <location>
        <begin position="33"/>
        <end position="103"/>
    </location>
</feature>
<dbReference type="Proteomes" id="UP000823619">
    <property type="component" value="Unassembled WGS sequence"/>
</dbReference>
<evidence type="ECO:0000313" key="4">
    <source>
        <dbReference type="Proteomes" id="UP000823619"/>
    </source>
</evidence>
<dbReference type="Gene3D" id="2.60.40.10">
    <property type="entry name" value="Immunoglobulins"/>
    <property type="match status" value="1"/>
</dbReference>
<evidence type="ECO:0000259" key="2">
    <source>
        <dbReference type="SMART" id="SM00060"/>
    </source>
</evidence>
<feature type="region of interest" description="Disordered" evidence="1">
    <location>
        <begin position="12"/>
        <end position="41"/>
    </location>
</feature>
<dbReference type="SMART" id="SM00060">
    <property type="entry name" value="FN3"/>
    <property type="match status" value="1"/>
</dbReference>
<reference evidence="3" key="1">
    <citation type="submission" date="2020-10" db="EMBL/GenBank/DDBJ databases">
        <authorList>
            <person name="Gilroy R."/>
        </authorList>
    </citation>
    <scope>NUCLEOTIDE SEQUENCE</scope>
    <source>
        <strain evidence="3">D5-748</strain>
    </source>
</reference>